<accession>A0A3B1BHU3</accession>
<dbReference type="PANTHER" id="PTHR35810:SF1">
    <property type="entry name" value="CYTOPLASMIC PROTEIN"/>
    <property type="match status" value="1"/>
</dbReference>
<reference evidence="1" key="1">
    <citation type="submission" date="2018-06" db="EMBL/GenBank/DDBJ databases">
        <authorList>
            <person name="Zhirakovskaya E."/>
        </authorList>
    </citation>
    <scope>NUCLEOTIDE SEQUENCE</scope>
</reference>
<keyword evidence="1" id="KW-0238">DNA-binding</keyword>
<proteinExistence type="predicted"/>
<sequence>MKKRIRNSTAEFLIFTSQAGEESIEVRSVSTVNEHIKNIYADSELDEGASLRKFGNSEFSTKRKTPTIMEDWSKRLDLFLEFDEREILQDAGNITAKITKEFAESEFEKYRLVQDEHFKSDFDKLLERQQKISVEKNR</sequence>
<name>A0A3B1BHU3_9ZZZZ</name>
<gene>
    <name evidence="1" type="ORF">MNBD_ALPHA03-1418</name>
</gene>
<dbReference type="PANTHER" id="PTHR35810">
    <property type="entry name" value="CYTOPLASMIC PROTEIN-RELATED"/>
    <property type="match status" value="1"/>
</dbReference>
<dbReference type="InterPro" id="IPR011204">
    <property type="entry name" value="Virulence_RhuM-like"/>
</dbReference>
<organism evidence="1">
    <name type="scientific">hydrothermal vent metagenome</name>
    <dbReference type="NCBI Taxonomy" id="652676"/>
    <lineage>
        <taxon>unclassified sequences</taxon>
        <taxon>metagenomes</taxon>
        <taxon>ecological metagenomes</taxon>
    </lineage>
</organism>
<dbReference type="EMBL" id="UOFW01000095">
    <property type="protein sequence ID" value="VAX04517.1"/>
    <property type="molecule type" value="Genomic_DNA"/>
</dbReference>
<evidence type="ECO:0000313" key="1">
    <source>
        <dbReference type="EMBL" id="VAX04517.1"/>
    </source>
</evidence>
<protein>
    <submittedName>
        <fullName evidence="1">DNA-binding protein in cluster with Type I restriction-modification system</fullName>
    </submittedName>
</protein>
<dbReference type="GO" id="GO:0003677">
    <property type="term" value="F:DNA binding"/>
    <property type="evidence" value="ECO:0007669"/>
    <property type="project" value="UniProtKB-KW"/>
</dbReference>
<dbReference type="Pfam" id="PF13310">
    <property type="entry name" value="Virulence_RhuM"/>
    <property type="match status" value="1"/>
</dbReference>
<dbReference type="AlphaFoldDB" id="A0A3B1BHU3"/>